<name>J9DSB7_WUCBA</name>
<comment type="caution">
    <text evidence="2">The sequence shown here is derived from an EMBL/GenBank/DDBJ whole genome shotgun (WGS) entry which is preliminary data.</text>
</comment>
<feature type="transmembrane region" description="Helical" evidence="1">
    <location>
        <begin position="14"/>
        <end position="33"/>
    </location>
</feature>
<keyword evidence="1" id="KW-0812">Transmembrane</keyword>
<dbReference type="AlphaFoldDB" id="J9DSB7"/>
<gene>
    <name evidence="2" type="ORF">WUBG_16596</name>
</gene>
<dbReference type="EMBL" id="ADBV01016051">
    <property type="protein sequence ID" value="EJW72496.1"/>
    <property type="molecule type" value="Genomic_DNA"/>
</dbReference>
<evidence type="ECO:0000256" key="1">
    <source>
        <dbReference type="SAM" id="Phobius"/>
    </source>
</evidence>
<dbReference type="Proteomes" id="UP000004810">
    <property type="component" value="Unassembled WGS sequence"/>
</dbReference>
<evidence type="ECO:0000313" key="2">
    <source>
        <dbReference type="EMBL" id="EJW72496.1"/>
    </source>
</evidence>
<accession>J9DSB7</accession>
<keyword evidence="1" id="KW-0472">Membrane</keyword>
<reference evidence="3" key="1">
    <citation type="submission" date="2012-08" db="EMBL/GenBank/DDBJ databases">
        <title>The Genome Sequence of Wuchereria bancrofti.</title>
        <authorList>
            <person name="Nutman T.B."/>
            <person name="Fink D.L."/>
            <person name="Russ C."/>
            <person name="Young S."/>
            <person name="Zeng Q."/>
            <person name="Koehrsen M."/>
            <person name="Alvarado L."/>
            <person name="Berlin A."/>
            <person name="Chapman S.B."/>
            <person name="Chen Z."/>
            <person name="Freedman E."/>
            <person name="Gellesch M."/>
            <person name="Goldberg J."/>
            <person name="Griggs A."/>
            <person name="Gujja S."/>
            <person name="Heilman E.R."/>
            <person name="Heiman D."/>
            <person name="Hepburn T."/>
            <person name="Howarth C."/>
            <person name="Jen D."/>
            <person name="Larson L."/>
            <person name="Lewis B."/>
            <person name="Mehta T."/>
            <person name="Park D."/>
            <person name="Pearson M."/>
            <person name="Roberts A."/>
            <person name="Saif S."/>
            <person name="Shea T."/>
            <person name="Shenoy N."/>
            <person name="Sisk P."/>
            <person name="Stolte C."/>
            <person name="Sykes S."/>
            <person name="Walk T."/>
            <person name="White J."/>
            <person name="Yandava C."/>
            <person name="Haas B."/>
            <person name="Henn M.R."/>
            <person name="Nusbaum C."/>
            <person name="Birren B."/>
        </authorList>
    </citation>
    <scope>NUCLEOTIDE SEQUENCE [LARGE SCALE GENOMIC DNA]</scope>
    <source>
        <strain evidence="3">NA</strain>
    </source>
</reference>
<proteinExistence type="predicted"/>
<organism evidence="2 3">
    <name type="scientific">Wuchereria bancrofti</name>
    <dbReference type="NCBI Taxonomy" id="6293"/>
    <lineage>
        <taxon>Eukaryota</taxon>
        <taxon>Metazoa</taxon>
        <taxon>Ecdysozoa</taxon>
        <taxon>Nematoda</taxon>
        <taxon>Chromadorea</taxon>
        <taxon>Rhabditida</taxon>
        <taxon>Spirurina</taxon>
        <taxon>Spiruromorpha</taxon>
        <taxon>Filarioidea</taxon>
        <taxon>Onchocercidae</taxon>
        <taxon>Wuchereria</taxon>
    </lineage>
</organism>
<keyword evidence="1" id="KW-1133">Transmembrane helix</keyword>
<protein>
    <submittedName>
        <fullName evidence="2">Uncharacterized protein</fullName>
    </submittedName>
</protein>
<evidence type="ECO:0000313" key="3">
    <source>
        <dbReference type="Proteomes" id="UP000004810"/>
    </source>
</evidence>
<sequence>MKLIQHYYCYLKNFHLLIINFHLLIINFQKFLIFHHCNKKLRNDINTNAITNVNYNSSKYHTTTKLSPLSSSSSSSLSLINQSKRSIAAKATTTTTTAKSIYSTNDKMVNAYLTKSKISSTVSPTTIKIKNHMLMLLHVFLILIRQQFLNQCKKFAID</sequence>